<evidence type="ECO:0000313" key="4">
    <source>
        <dbReference type="EMBL" id="KXJ91845.1"/>
    </source>
</evidence>
<feature type="domain" description="PH" evidence="3">
    <location>
        <begin position="352"/>
        <end position="437"/>
    </location>
</feature>
<evidence type="ECO:0000313" key="5">
    <source>
        <dbReference type="Proteomes" id="UP000070501"/>
    </source>
</evidence>
<gene>
    <name evidence="4" type="ORF">Micbo1qcDRAFT_58080</name>
</gene>
<name>A0A136J3U5_9PEZI</name>
<protein>
    <submittedName>
        <fullName evidence="4">Uncharacterized protein</fullName>
    </submittedName>
</protein>
<dbReference type="InterPro" id="IPR057081">
    <property type="entry name" value="PH_N"/>
</dbReference>
<dbReference type="InParanoid" id="A0A136J3U5"/>
<dbReference type="Pfam" id="PF23074">
    <property type="entry name" value="PH_FT_N"/>
    <property type="match status" value="1"/>
</dbReference>
<keyword evidence="5" id="KW-1185">Reference proteome</keyword>
<dbReference type="EMBL" id="KQ964249">
    <property type="protein sequence ID" value="KXJ91845.1"/>
    <property type="molecule type" value="Genomic_DNA"/>
</dbReference>
<evidence type="ECO:0000256" key="1">
    <source>
        <dbReference type="SAM" id="MobiDB-lite"/>
    </source>
</evidence>
<reference evidence="5" key="1">
    <citation type="submission" date="2016-02" db="EMBL/GenBank/DDBJ databases">
        <title>Draft genome sequence of Microdochium bolleyi, a fungal endophyte of beachgrass.</title>
        <authorList>
            <consortium name="DOE Joint Genome Institute"/>
            <person name="David A.S."/>
            <person name="May G."/>
            <person name="Haridas S."/>
            <person name="Lim J."/>
            <person name="Wang M."/>
            <person name="Labutti K."/>
            <person name="Lipzen A."/>
            <person name="Barry K."/>
            <person name="Grigoriev I.V."/>
        </authorList>
    </citation>
    <scope>NUCLEOTIDE SEQUENCE [LARGE SCALE GENOMIC DNA]</scope>
    <source>
        <strain evidence="5">J235TASD1</strain>
    </source>
</reference>
<dbReference type="AlphaFoldDB" id="A0A136J3U5"/>
<evidence type="ECO:0000259" key="2">
    <source>
        <dbReference type="Pfam" id="PF23074"/>
    </source>
</evidence>
<accession>A0A136J3U5</accession>
<organism evidence="4 5">
    <name type="scientific">Microdochium bolleyi</name>
    <dbReference type="NCBI Taxonomy" id="196109"/>
    <lineage>
        <taxon>Eukaryota</taxon>
        <taxon>Fungi</taxon>
        <taxon>Dikarya</taxon>
        <taxon>Ascomycota</taxon>
        <taxon>Pezizomycotina</taxon>
        <taxon>Sordariomycetes</taxon>
        <taxon>Xylariomycetidae</taxon>
        <taxon>Xylariales</taxon>
        <taxon>Microdochiaceae</taxon>
        <taxon>Microdochium</taxon>
    </lineage>
</organism>
<evidence type="ECO:0000259" key="3">
    <source>
        <dbReference type="Pfam" id="PF23076"/>
    </source>
</evidence>
<dbReference type="Proteomes" id="UP000070501">
    <property type="component" value="Unassembled WGS sequence"/>
</dbReference>
<feature type="region of interest" description="Disordered" evidence="1">
    <location>
        <begin position="433"/>
        <end position="454"/>
    </location>
</feature>
<dbReference type="OrthoDB" id="5345571at2759"/>
<proteinExistence type="predicted"/>
<dbReference type="Pfam" id="PF23076">
    <property type="entry name" value="PH_FT_C"/>
    <property type="match status" value="1"/>
</dbReference>
<sequence length="498" mass="56520">MPPFMDQSTQLLSGCCHEAERAAIVAGLLTGLRNSLPGAASSYLTNVVENIYIISHLLRDVADKCQIHISRARVVLEYLGVLLPCLSRTLRDMTGFYNDTTVTKDVRCRRMYHAMSNELPSLNLPGRFVLYTTFLRLLRDLVVRSQNFDLNAIDSLRRRILELRKARNIDPPAPSTQLVRRELAMTYLEEPIVGHWAESIFTQPLPCRREFNKGVYSPSRGYGDNKQLGHYKIPPDAQVLVKRPFDNDKICIIFYLTTTDNIPWLFMRTLEGGLSWVDILGAHELCIKRIRPSTLCLSKWDHVNSRAKAWADLSFITWEEMVLFYCTFIVLKAQSPTTIGADVTGVMKGERKLFQAQIYEGNFHHCLSVIQDNETRGLRLHVSIWDGEFAGWPVWTAFISPASSSTWVSRKSRKRIVIRNIEPYVFSDIYQRARPSSSSRRGSGNGSSKRPSSAMGMGGDLFELHFVHEEAALRFKDMFSAIMDHSATESSEDGSPIS</sequence>
<dbReference type="InterPro" id="IPR057082">
    <property type="entry name" value="PH_C"/>
</dbReference>
<feature type="domain" description="PH" evidence="2">
    <location>
        <begin position="232"/>
        <end position="339"/>
    </location>
</feature>